<feature type="chain" id="PRO_5046968686" description="Cyanovirin-N domain-containing protein" evidence="2">
    <location>
        <begin position="23"/>
        <end position="209"/>
    </location>
</feature>
<evidence type="ECO:0000256" key="1">
    <source>
        <dbReference type="SAM" id="MobiDB-lite"/>
    </source>
</evidence>
<gene>
    <name evidence="3" type="ORF">SCUCBS95973_003300</name>
</gene>
<dbReference type="Proteomes" id="UP001642405">
    <property type="component" value="Unassembled WGS sequence"/>
</dbReference>
<name>A0ABP0BF71_9PEZI</name>
<keyword evidence="4" id="KW-1185">Reference proteome</keyword>
<protein>
    <recommendedName>
        <fullName evidence="5">Cyanovirin-N domain-containing protein</fullName>
    </recommendedName>
</protein>
<evidence type="ECO:0008006" key="5">
    <source>
        <dbReference type="Google" id="ProtNLM"/>
    </source>
</evidence>
<accession>A0ABP0BF71</accession>
<dbReference type="PANTHER" id="PTHR35605">
    <property type="entry name" value="ECP2 EFFECTOR PROTEIN DOMAIN-CONTAINING PROTEIN-RELATED"/>
    <property type="match status" value="1"/>
</dbReference>
<dbReference type="EMBL" id="CAWUHB010000014">
    <property type="protein sequence ID" value="CAK7217889.1"/>
    <property type="molecule type" value="Genomic_DNA"/>
</dbReference>
<evidence type="ECO:0000313" key="4">
    <source>
        <dbReference type="Proteomes" id="UP001642405"/>
    </source>
</evidence>
<organism evidence="3 4">
    <name type="scientific">Sporothrix curviconia</name>
    <dbReference type="NCBI Taxonomy" id="1260050"/>
    <lineage>
        <taxon>Eukaryota</taxon>
        <taxon>Fungi</taxon>
        <taxon>Dikarya</taxon>
        <taxon>Ascomycota</taxon>
        <taxon>Pezizomycotina</taxon>
        <taxon>Sordariomycetes</taxon>
        <taxon>Sordariomycetidae</taxon>
        <taxon>Ophiostomatales</taxon>
        <taxon>Ophiostomataceae</taxon>
        <taxon>Sporothrix</taxon>
    </lineage>
</organism>
<sequence>MKSILSLACLVGASAVSGLALAKSSNQLTWTGEVIPGQGPVTFAGDARSIYRQIREANPDYKPARRSPAASSLEASPAAAGLSRRENPSPVSTDYTCSYGVLVDVAPIDAGIKDLYNIGTGTCNAPAGAPGAGGCTRLTCSDDASIWLCNDNDFAVEIPCTLIADNAVQLLIDCQTTTYAGGNTWDSTVRGQIFSSDHTWNVIINQNTC</sequence>
<dbReference type="PANTHER" id="PTHR35605:SF1">
    <property type="entry name" value="ECP2 EFFECTOR PROTEIN DOMAIN-CONTAINING PROTEIN-RELATED"/>
    <property type="match status" value="1"/>
</dbReference>
<feature type="compositionally biased region" description="Low complexity" evidence="1">
    <location>
        <begin position="66"/>
        <end position="82"/>
    </location>
</feature>
<feature type="region of interest" description="Disordered" evidence="1">
    <location>
        <begin position="60"/>
        <end position="91"/>
    </location>
</feature>
<comment type="caution">
    <text evidence="3">The sequence shown here is derived from an EMBL/GenBank/DDBJ whole genome shotgun (WGS) entry which is preliminary data.</text>
</comment>
<proteinExistence type="predicted"/>
<evidence type="ECO:0000313" key="3">
    <source>
        <dbReference type="EMBL" id="CAK7217889.1"/>
    </source>
</evidence>
<evidence type="ECO:0000256" key="2">
    <source>
        <dbReference type="SAM" id="SignalP"/>
    </source>
</evidence>
<feature type="signal peptide" evidence="2">
    <location>
        <begin position="1"/>
        <end position="22"/>
    </location>
</feature>
<keyword evidence="2" id="KW-0732">Signal</keyword>
<reference evidence="3 4" key="1">
    <citation type="submission" date="2024-01" db="EMBL/GenBank/DDBJ databases">
        <authorList>
            <person name="Allen C."/>
            <person name="Tagirdzhanova G."/>
        </authorList>
    </citation>
    <scope>NUCLEOTIDE SEQUENCE [LARGE SCALE GENOMIC DNA]</scope>
</reference>